<evidence type="ECO:0000313" key="10">
    <source>
        <dbReference type="Proteomes" id="UP000075883"/>
    </source>
</evidence>
<dbReference type="STRING" id="139723.A0A182M3C8"/>
<evidence type="ECO:0000256" key="6">
    <source>
        <dbReference type="ARBA" id="ARBA00024481"/>
    </source>
</evidence>
<comment type="catalytic activity">
    <reaction evidence="6">
        <text>a 3'-end 3'-phospho-ribonucleotide-RNA + ATP = a 3'-end 2',3'-cyclophospho-ribonucleotide-RNA + AMP + diphosphate</text>
        <dbReference type="Rhea" id="RHEA:23976"/>
        <dbReference type="Rhea" id="RHEA-COMP:10463"/>
        <dbReference type="Rhea" id="RHEA-COMP:10464"/>
        <dbReference type="ChEBI" id="CHEBI:30616"/>
        <dbReference type="ChEBI" id="CHEBI:33019"/>
        <dbReference type="ChEBI" id="CHEBI:83062"/>
        <dbReference type="ChEBI" id="CHEBI:83064"/>
        <dbReference type="ChEBI" id="CHEBI:456215"/>
        <dbReference type="EC" id="6.5.1.4"/>
    </reaction>
</comment>
<dbReference type="Pfam" id="PF05189">
    <property type="entry name" value="RTC_insert"/>
    <property type="match status" value="1"/>
</dbReference>
<keyword evidence="5" id="KW-0547">Nucleotide-binding</keyword>
<dbReference type="Gene3D" id="3.30.360.20">
    <property type="entry name" value="RNA 3'-terminal phosphate cyclase, insert domain"/>
    <property type="match status" value="1"/>
</dbReference>
<dbReference type="InterPro" id="IPR036553">
    <property type="entry name" value="RPTC_insert"/>
</dbReference>
<name>A0A182M3C8_9DIPT</name>
<dbReference type="InterPro" id="IPR023797">
    <property type="entry name" value="RNA3'_phos_cyclase_dom"/>
</dbReference>
<reference evidence="10" key="1">
    <citation type="submission" date="2013-09" db="EMBL/GenBank/DDBJ databases">
        <title>The Genome Sequence of Anopheles culicifacies species A.</title>
        <authorList>
            <consortium name="The Broad Institute Genomics Platform"/>
            <person name="Neafsey D.E."/>
            <person name="Besansky N."/>
            <person name="Howell P."/>
            <person name="Walton C."/>
            <person name="Young S.K."/>
            <person name="Zeng Q."/>
            <person name="Gargeya S."/>
            <person name="Fitzgerald M."/>
            <person name="Haas B."/>
            <person name="Abouelleil A."/>
            <person name="Allen A.W."/>
            <person name="Alvarado L."/>
            <person name="Arachchi H.M."/>
            <person name="Berlin A.M."/>
            <person name="Chapman S.B."/>
            <person name="Gainer-Dewar J."/>
            <person name="Goldberg J."/>
            <person name="Griggs A."/>
            <person name="Gujja S."/>
            <person name="Hansen M."/>
            <person name="Howarth C."/>
            <person name="Imamovic A."/>
            <person name="Ireland A."/>
            <person name="Larimer J."/>
            <person name="McCowan C."/>
            <person name="Murphy C."/>
            <person name="Pearson M."/>
            <person name="Poon T.W."/>
            <person name="Priest M."/>
            <person name="Roberts A."/>
            <person name="Saif S."/>
            <person name="Shea T."/>
            <person name="Sisk P."/>
            <person name="Sykes S."/>
            <person name="Wortman J."/>
            <person name="Nusbaum C."/>
            <person name="Birren B."/>
        </authorList>
    </citation>
    <scope>NUCLEOTIDE SEQUENCE [LARGE SCALE GENOMIC DNA]</scope>
    <source>
        <strain evidence="10">A-37</strain>
    </source>
</reference>
<dbReference type="AlphaFoldDB" id="A0A182M3C8"/>
<evidence type="ECO:0000259" key="7">
    <source>
        <dbReference type="Pfam" id="PF01137"/>
    </source>
</evidence>
<dbReference type="VEuPathDB" id="VectorBase:ACUA008458"/>
<feature type="domain" description="RNA 3'-terminal phosphate cyclase" evidence="7">
    <location>
        <begin position="17"/>
        <end position="355"/>
    </location>
</feature>
<keyword evidence="10" id="KW-1185">Reference proteome</keyword>
<evidence type="ECO:0000256" key="2">
    <source>
        <dbReference type="ARBA" id="ARBA00012725"/>
    </source>
</evidence>
<comment type="similarity">
    <text evidence="1">Belongs to the RNA 3'-terminal cyclase family. Type 1 subfamily.</text>
</comment>
<dbReference type="PANTHER" id="PTHR11096:SF0">
    <property type="entry name" value="RNA 3'-TERMINAL PHOSPHATE CYCLASE"/>
    <property type="match status" value="1"/>
</dbReference>
<evidence type="ECO:0000259" key="8">
    <source>
        <dbReference type="Pfam" id="PF05189"/>
    </source>
</evidence>
<evidence type="ECO:0000313" key="9">
    <source>
        <dbReference type="EnsemblMetazoa" id="ACUA008458-PA"/>
    </source>
</evidence>
<dbReference type="SUPFAM" id="SSF55205">
    <property type="entry name" value="EPT/RTPC-like"/>
    <property type="match status" value="2"/>
</dbReference>
<dbReference type="GO" id="GO:0003963">
    <property type="term" value="F:RNA-3'-phosphate cyclase activity"/>
    <property type="evidence" value="ECO:0007669"/>
    <property type="project" value="UniProtKB-EC"/>
</dbReference>
<evidence type="ECO:0000256" key="5">
    <source>
        <dbReference type="ARBA" id="ARBA00022741"/>
    </source>
</evidence>
<accession>A0A182M3C8</accession>
<dbReference type="EMBL" id="AXCM01002808">
    <property type="status" value="NOT_ANNOTATED_CDS"/>
    <property type="molecule type" value="Genomic_DNA"/>
</dbReference>
<keyword evidence="4" id="KW-0436">Ligase</keyword>
<dbReference type="EnsemblMetazoa" id="ACUA008458-RA">
    <property type="protein sequence ID" value="ACUA008458-PA"/>
    <property type="gene ID" value="ACUA008458"/>
</dbReference>
<reference evidence="9" key="2">
    <citation type="submission" date="2020-05" db="UniProtKB">
        <authorList>
            <consortium name="EnsemblMetazoa"/>
        </authorList>
    </citation>
    <scope>IDENTIFICATION</scope>
    <source>
        <strain evidence="9">A-37</strain>
    </source>
</reference>
<proteinExistence type="inferred from homology"/>
<dbReference type="GO" id="GO:0005634">
    <property type="term" value="C:nucleus"/>
    <property type="evidence" value="ECO:0007669"/>
    <property type="project" value="TreeGrafter"/>
</dbReference>
<protein>
    <recommendedName>
        <fullName evidence="3">RNA 3'-terminal phosphate cyclase</fullName>
        <ecNumber evidence="2">6.5.1.4</ecNumber>
    </recommendedName>
</protein>
<sequence>MNRLSENYLFDIDGSVLEGGGQILRMALCFSVLTKTPVRIRNIRQGRKKPGLAAQHLAGVELMRDICQGRVHKAALGSTEIEFYPGHIGHGRFVGHIQTAGSITLLLQAALPVAIFSSGPVTLDLRGGTNTDMAPQVDFLTEIFRPNMERFGASFDFDLMRRGYFPKGGGQCVVEVRPVQSLRPISLVDVGTVNRIFGWSFVAGVLPLKVYLRWNCSDCSIKIAHEMASGAKSTLNQCTGSRADIEVYKESVDMAPEGNCSGIIVGCETNTGAILGGSALGEARKKSFQSGEEAAHEIHSALSAGACVDRHVQDMMIILMALADGKSRIRTEPLTMHTKTAIHVTELMTKAKFNIIEGDGRNVIIECDGIGLRNPSRELTSLLVAKHDRPSVNMSPNFIPSSRHDFIDRESYENILSTSSPV</sequence>
<dbReference type="GO" id="GO:0006396">
    <property type="term" value="P:RNA processing"/>
    <property type="evidence" value="ECO:0007669"/>
    <property type="project" value="InterPro"/>
</dbReference>
<evidence type="ECO:0000256" key="3">
    <source>
        <dbReference type="ARBA" id="ARBA00021428"/>
    </source>
</evidence>
<evidence type="ECO:0000256" key="1">
    <source>
        <dbReference type="ARBA" id="ARBA00009206"/>
    </source>
</evidence>
<evidence type="ECO:0000256" key="4">
    <source>
        <dbReference type="ARBA" id="ARBA00022598"/>
    </source>
</evidence>
<dbReference type="InterPro" id="IPR000228">
    <property type="entry name" value="RNA3'_term_phos_cyc"/>
</dbReference>
<dbReference type="InterPro" id="IPR013792">
    <property type="entry name" value="RNA3'P_cycl/enolpyr_Trfase_a/b"/>
</dbReference>
<dbReference type="InterPro" id="IPR037136">
    <property type="entry name" value="RNA3'_phos_cyclase_dom_sf"/>
</dbReference>
<dbReference type="Gene3D" id="3.65.10.20">
    <property type="entry name" value="RNA 3'-terminal phosphate cyclase domain"/>
    <property type="match status" value="1"/>
</dbReference>
<organism evidence="9 10">
    <name type="scientific">Anopheles culicifacies</name>
    <dbReference type="NCBI Taxonomy" id="139723"/>
    <lineage>
        <taxon>Eukaryota</taxon>
        <taxon>Metazoa</taxon>
        <taxon>Ecdysozoa</taxon>
        <taxon>Arthropoda</taxon>
        <taxon>Hexapoda</taxon>
        <taxon>Insecta</taxon>
        <taxon>Pterygota</taxon>
        <taxon>Neoptera</taxon>
        <taxon>Endopterygota</taxon>
        <taxon>Diptera</taxon>
        <taxon>Nematocera</taxon>
        <taxon>Culicoidea</taxon>
        <taxon>Culicidae</taxon>
        <taxon>Anophelinae</taxon>
        <taxon>Anopheles</taxon>
        <taxon>culicifacies species complex</taxon>
    </lineage>
</organism>
<dbReference type="InterPro" id="IPR017770">
    <property type="entry name" value="RNA3'_term_phos_cyc_type_1"/>
</dbReference>
<dbReference type="GO" id="GO:0000166">
    <property type="term" value="F:nucleotide binding"/>
    <property type="evidence" value="ECO:0007669"/>
    <property type="project" value="UniProtKB-KW"/>
</dbReference>
<dbReference type="Pfam" id="PF01137">
    <property type="entry name" value="RTC"/>
    <property type="match status" value="1"/>
</dbReference>
<dbReference type="Proteomes" id="UP000075883">
    <property type="component" value="Unassembled WGS sequence"/>
</dbReference>
<dbReference type="NCBIfam" id="TIGR03399">
    <property type="entry name" value="RNA_3prim_cycl"/>
    <property type="match status" value="1"/>
</dbReference>
<feature type="domain" description="RNA 3'-terminal phosphate cyclase insert" evidence="8">
    <location>
        <begin position="189"/>
        <end position="302"/>
    </location>
</feature>
<dbReference type="InterPro" id="IPR013791">
    <property type="entry name" value="RNA3'-term_phos_cycl_insert"/>
</dbReference>
<dbReference type="PANTHER" id="PTHR11096">
    <property type="entry name" value="RNA 3' TERMINAL PHOSPHATE CYCLASE"/>
    <property type="match status" value="1"/>
</dbReference>
<dbReference type="EC" id="6.5.1.4" evidence="2"/>